<dbReference type="Gene3D" id="2.30.30.40">
    <property type="entry name" value="SH3 Domains"/>
    <property type="match status" value="1"/>
</dbReference>
<evidence type="ECO:0000256" key="3">
    <source>
        <dbReference type="SAM" id="MobiDB-lite"/>
    </source>
</evidence>
<evidence type="ECO:0000256" key="2">
    <source>
        <dbReference type="PROSITE-ProRule" id="PRU00192"/>
    </source>
</evidence>
<name>A0A7S0AG65_9DINO</name>
<keyword evidence="1 2" id="KW-0728">SH3 domain</keyword>
<gene>
    <name evidence="5" type="ORF">PBAH0796_LOCUS15686</name>
</gene>
<feature type="region of interest" description="Disordered" evidence="3">
    <location>
        <begin position="481"/>
        <end position="590"/>
    </location>
</feature>
<feature type="compositionally biased region" description="Low complexity" evidence="3">
    <location>
        <begin position="563"/>
        <end position="576"/>
    </location>
</feature>
<evidence type="ECO:0000313" key="5">
    <source>
        <dbReference type="EMBL" id="CAD8362050.1"/>
    </source>
</evidence>
<feature type="region of interest" description="Disordered" evidence="3">
    <location>
        <begin position="390"/>
        <end position="430"/>
    </location>
</feature>
<feature type="compositionally biased region" description="Low complexity" evidence="3">
    <location>
        <begin position="510"/>
        <end position="524"/>
    </location>
</feature>
<feature type="compositionally biased region" description="Basic and acidic residues" evidence="3">
    <location>
        <begin position="229"/>
        <end position="247"/>
    </location>
</feature>
<sequence length="590" mass="62864">MEEIDIVPTERDYPIADAMRAEVLKNYVPDGDFSSSQLTLRKGDIVWVLERHSSGWWGGHKEGDDLTGWFPRALVRPTGDDGGDGGLGDGMFPAASRERLSPSSSPRGAELALFTCDHRAVASPQTAGSGRRRLTIQAGPERQQESTALAELQEMGRRLELVEKELVAERCRAAESAEAAAKAQAEITQLRQEREKERQERERERQLLEQERDRERQAWEQFTAQRQAHAQETRRLHEDTLRREVHGSVEPSHVAEVAEAHGSVAVTGTASAAAPSHPAEPAASWWLQEGGSHLSASKDDNGARVSATGGGRAAESDTPHRRQGRQSPASIPSRGASTGVSQRLLPHVATTPLEGSRTPPGGPPPMPVPVAAGSVSAPTVPTIAAVPTVPLTSTTSSPQLGGSLSARHNLAAGPHGASQPPRPTPRTAATAPPWMASAPAGAATVGVPSSPCHRPRQFTATAVGRDDGTKIEVRALVSAFERRSNSQGAPQTHRVADPSPGRQLLYAGNSGIPSSRPIGSSSRAASREERCREADEESGTAVNFGMSPMQRRPHMHVGRQGIAPSSSSPSKAPVSVQDRIRQLNGGRFGR</sequence>
<dbReference type="AlphaFoldDB" id="A0A7S0AG65"/>
<feature type="compositionally biased region" description="Low complexity" evidence="3">
    <location>
        <begin position="390"/>
        <end position="405"/>
    </location>
</feature>
<dbReference type="Pfam" id="PF00018">
    <property type="entry name" value="SH3_1"/>
    <property type="match status" value="1"/>
</dbReference>
<evidence type="ECO:0000259" key="4">
    <source>
        <dbReference type="PROSITE" id="PS50002"/>
    </source>
</evidence>
<dbReference type="SMART" id="SM00326">
    <property type="entry name" value="SH3"/>
    <property type="match status" value="1"/>
</dbReference>
<reference evidence="5" key="1">
    <citation type="submission" date="2021-01" db="EMBL/GenBank/DDBJ databases">
        <authorList>
            <person name="Corre E."/>
            <person name="Pelletier E."/>
            <person name="Niang G."/>
            <person name="Scheremetjew M."/>
            <person name="Finn R."/>
            <person name="Kale V."/>
            <person name="Holt S."/>
            <person name="Cochrane G."/>
            <person name="Meng A."/>
            <person name="Brown T."/>
            <person name="Cohen L."/>
        </authorList>
    </citation>
    <scope>NUCLEOTIDE SEQUENCE</scope>
    <source>
        <strain evidence="5">Pbaha01</strain>
    </source>
</reference>
<feature type="domain" description="SH3" evidence="4">
    <location>
        <begin position="16"/>
        <end position="80"/>
    </location>
</feature>
<feature type="compositionally biased region" description="Basic and acidic residues" evidence="3">
    <location>
        <begin position="191"/>
        <end position="218"/>
    </location>
</feature>
<dbReference type="InterPro" id="IPR001452">
    <property type="entry name" value="SH3_domain"/>
</dbReference>
<protein>
    <recommendedName>
        <fullName evidence="4">SH3 domain-containing protein</fullName>
    </recommendedName>
</protein>
<dbReference type="SUPFAM" id="SSF50044">
    <property type="entry name" value="SH3-domain"/>
    <property type="match status" value="1"/>
</dbReference>
<evidence type="ECO:0000256" key="1">
    <source>
        <dbReference type="ARBA" id="ARBA00022443"/>
    </source>
</evidence>
<organism evidence="5">
    <name type="scientific">Pyrodinium bahamense</name>
    <dbReference type="NCBI Taxonomy" id="73915"/>
    <lineage>
        <taxon>Eukaryota</taxon>
        <taxon>Sar</taxon>
        <taxon>Alveolata</taxon>
        <taxon>Dinophyceae</taxon>
        <taxon>Gonyaulacales</taxon>
        <taxon>Pyrocystaceae</taxon>
        <taxon>Pyrodinium</taxon>
    </lineage>
</organism>
<feature type="compositionally biased region" description="Polar residues" evidence="3">
    <location>
        <begin position="325"/>
        <end position="341"/>
    </location>
</feature>
<dbReference type="PROSITE" id="PS50002">
    <property type="entry name" value="SH3"/>
    <property type="match status" value="1"/>
</dbReference>
<proteinExistence type="predicted"/>
<feature type="region of interest" description="Disordered" evidence="3">
    <location>
        <begin position="191"/>
        <end position="370"/>
    </location>
</feature>
<feature type="compositionally biased region" description="Low complexity" evidence="3">
    <location>
        <begin position="262"/>
        <end position="284"/>
    </location>
</feature>
<dbReference type="InterPro" id="IPR036028">
    <property type="entry name" value="SH3-like_dom_sf"/>
</dbReference>
<feature type="region of interest" description="Disordered" evidence="3">
    <location>
        <begin position="122"/>
        <end position="146"/>
    </location>
</feature>
<dbReference type="EMBL" id="HBEG01025772">
    <property type="protein sequence ID" value="CAD8362050.1"/>
    <property type="molecule type" value="Transcribed_RNA"/>
</dbReference>
<feature type="region of interest" description="Disordered" evidence="3">
    <location>
        <begin position="77"/>
        <end position="107"/>
    </location>
</feature>
<accession>A0A7S0AG65</accession>